<dbReference type="EMBL" id="WWEU01000002">
    <property type="protein sequence ID" value="MYM58862.1"/>
    <property type="molecule type" value="Genomic_DNA"/>
</dbReference>
<name>A0A6L8M083_9VIBR</name>
<gene>
    <name evidence="1" type="ORF">GTG28_06465</name>
</gene>
<organism evidence="1 2">
    <name type="scientific">Vibrio tetraodonis subsp. pristinus</name>
    <dbReference type="NCBI Taxonomy" id="2695891"/>
    <lineage>
        <taxon>Bacteria</taxon>
        <taxon>Pseudomonadati</taxon>
        <taxon>Pseudomonadota</taxon>
        <taxon>Gammaproteobacteria</taxon>
        <taxon>Vibrionales</taxon>
        <taxon>Vibrionaceae</taxon>
        <taxon>Vibrio</taxon>
    </lineage>
</organism>
<dbReference type="Proteomes" id="UP000478571">
    <property type="component" value="Unassembled WGS sequence"/>
</dbReference>
<reference evidence="1 2" key="1">
    <citation type="submission" date="2020-01" db="EMBL/GenBank/DDBJ databases">
        <title>Draft Genome Sequence of Vibrio sp. strain OCN044, Isolated from a Healthy Coral at Palmyra Atoll.</title>
        <authorList>
            <person name="Videau P."/>
            <person name="Loughran R."/>
            <person name="Esquivel A."/>
            <person name="Deadmond M."/>
            <person name="Paddock B.E."/>
            <person name="Saw J.H."/>
            <person name="Ushijima B."/>
        </authorList>
    </citation>
    <scope>NUCLEOTIDE SEQUENCE [LARGE SCALE GENOMIC DNA]</scope>
    <source>
        <strain evidence="1 2">OCN044</strain>
    </source>
</reference>
<keyword evidence="2" id="KW-1185">Reference proteome</keyword>
<dbReference type="RefSeq" id="WP_160928132.1">
    <property type="nucleotide sequence ID" value="NZ_WWEU01000002.1"/>
</dbReference>
<evidence type="ECO:0000313" key="2">
    <source>
        <dbReference type="Proteomes" id="UP000478571"/>
    </source>
</evidence>
<evidence type="ECO:0000313" key="1">
    <source>
        <dbReference type="EMBL" id="MYM58862.1"/>
    </source>
</evidence>
<comment type="caution">
    <text evidence="1">The sequence shown here is derived from an EMBL/GenBank/DDBJ whole genome shotgun (WGS) entry which is preliminary data.</text>
</comment>
<sequence length="70" mass="7962">MEIGRQSASGYKMYEMKVFSEDGLLETIVTIMMAKSRNKKPFNDEKAESRVFAYNQNSGLSITIIYLLSS</sequence>
<dbReference type="AlphaFoldDB" id="A0A6L8M083"/>
<proteinExistence type="predicted"/>
<accession>A0A6L8M083</accession>
<protein>
    <submittedName>
        <fullName evidence="1">Uncharacterized protein</fullName>
    </submittedName>
</protein>